<evidence type="ECO:0000256" key="7">
    <source>
        <dbReference type="ARBA" id="ARBA00022989"/>
    </source>
</evidence>
<gene>
    <name evidence="10" type="ORF">SAMN04490195_5910</name>
</gene>
<keyword evidence="8" id="KW-0472">Membrane</keyword>
<sequence>MTVTRFGWRLRNVGLLLLPVGYAVFLAWQEWRFRELFARPPLTVTTITPAPANLGHALDATAVATVLGLTTQTALLASAEPLTLQASFVVSSGLSRALLADAQGSRMYQVGDRLPGGSVLRRVEANQVVLWNKGREERLMLQPPAARLLRPFESSVDAQPSVISTRYLRPIAGPSE</sequence>
<evidence type="ECO:0000256" key="6">
    <source>
        <dbReference type="ARBA" id="ARBA00022927"/>
    </source>
</evidence>
<dbReference type="Gene3D" id="2.30.30.830">
    <property type="match status" value="1"/>
</dbReference>
<dbReference type="OrthoDB" id="6897895at2"/>
<dbReference type="InterPro" id="IPR024961">
    <property type="entry name" value="T2SS_GspC_N"/>
</dbReference>
<evidence type="ECO:0000259" key="9">
    <source>
        <dbReference type="Pfam" id="PF11356"/>
    </source>
</evidence>
<evidence type="ECO:0000256" key="3">
    <source>
        <dbReference type="ARBA" id="ARBA00022475"/>
    </source>
</evidence>
<dbReference type="GO" id="GO:0015031">
    <property type="term" value="P:protein transport"/>
    <property type="evidence" value="ECO:0007669"/>
    <property type="project" value="UniProtKB-KW"/>
</dbReference>
<dbReference type="Proteomes" id="UP000199570">
    <property type="component" value="Unassembled WGS sequence"/>
</dbReference>
<protein>
    <submittedName>
        <fullName evidence="10">Type IV pilus biogenesis</fullName>
    </submittedName>
</protein>
<feature type="domain" description="Type II secretion system protein GspC N-terminal" evidence="9">
    <location>
        <begin position="82"/>
        <end position="141"/>
    </location>
</feature>
<dbReference type="GO" id="GO:0005886">
    <property type="term" value="C:plasma membrane"/>
    <property type="evidence" value="ECO:0007669"/>
    <property type="project" value="UniProtKB-SubCell"/>
</dbReference>
<evidence type="ECO:0000313" key="10">
    <source>
        <dbReference type="EMBL" id="SDR45860.1"/>
    </source>
</evidence>
<keyword evidence="11" id="KW-1185">Reference proteome</keyword>
<evidence type="ECO:0000256" key="2">
    <source>
        <dbReference type="ARBA" id="ARBA00022448"/>
    </source>
</evidence>
<evidence type="ECO:0000256" key="4">
    <source>
        <dbReference type="ARBA" id="ARBA00022519"/>
    </source>
</evidence>
<keyword evidence="3" id="KW-1003">Cell membrane</keyword>
<evidence type="ECO:0000256" key="1">
    <source>
        <dbReference type="ARBA" id="ARBA00004533"/>
    </source>
</evidence>
<evidence type="ECO:0000313" key="11">
    <source>
        <dbReference type="Proteomes" id="UP000199570"/>
    </source>
</evidence>
<evidence type="ECO:0000256" key="5">
    <source>
        <dbReference type="ARBA" id="ARBA00022692"/>
    </source>
</evidence>
<organism evidence="10 11">
    <name type="scientific">Pseudomonas moorei</name>
    <dbReference type="NCBI Taxonomy" id="395599"/>
    <lineage>
        <taxon>Bacteria</taxon>
        <taxon>Pseudomonadati</taxon>
        <taxon>Pseudomonadota</taxon>
        <taxon>Gammaproteobacteria</taxon>
        <taxon>Pseudomonadales</taxon>
        <taxon>Pseudomonadaceae</taxon>
        <taxon>Pseudomonas</taxon>
    </lineage>
</organism>
<keyword evidence="5" id="KW-0812">Transmembrane</keyword>
<name>A0A1H1J7U6_9PSED</name>
<keyword evidence="6" id="KW-0653">Protein transport</keyword>
<dbReference type="Pfam" id="PF11356">
    <property type="entry name" value="T2SSC"/>
    <property type="match status" value="1"/>
</dbReference>
<keyword evidence="4" id="KW-0997">Cell inner membrane</keyword>
<accession>A0A1H1J7U6</accession>
<dbReference type="RefSeq" id="WP_090328258.1">
    <property type="nucleotide sequence ID" value="NZ_FNKJ01000004.1"/>
</dbReference>
<keyword evidence="7" id="KW-1133">Transmembrane helix</keyword>
<reference evidence="11" key="1">
    <citation type="submission" date="2016-10" db="EMBL/GenBank/DDBJ databases">
        <authorList>
            <person name="Varghese N."/>
            <person name="Submissions S."/>
        </authorList>
    </citation>
    <scope>NUCLEOTIDE SEQUENCE [LARGE SCALE GENOMIC DNA]</scope>
    <source>
        <strain evidence="11">BS3775</strain>
    </source>
</reference>
<keyword evidence="2" id="KW-0813">Transport</keyword>
<comment type="subcellular location">
    <subcellularLocation>
        <location evidence="1">Cell inner membrane</location>
    </subcellularLocation>
</comment>
<dbReference type="AlphaFoldDB" id="A0A1H1J7U6"/>
<dbReference type="EMBL" id="FNKJ01000004">
    <property type="protein sequence ID" value="SDR45860.1"/>
    <property type="molecule type" value="Genomic_DNA"/>
</dbReference>
<proteinExistence type="predicted"/>
<evidence type="ECO:0000256" key="8">
    <source>
        <dbReference type="ARBA" id="ARBA00023136"/>
    </source>
</evidence>